<accession>A0A3N1CUE9</accession>
<protein>
    <submittedName>
        <fullName evidence="1">Uncharacterized protein</fullName>
    </submittedName>
</protein>
<name>A0A3N1CUE9_9ACTN</name>
<dbReference type="EMBL" id="RJKE01000001">
    <property type="protein sequence ID" value="ROO84855.1"/>
    <property type="molecule type" value="Genomic_DNA"/>
</dbReference>
<reference evidence="1 2" key="1">
    <citation type="submission" date="2018-11" db="EMBL/GenBank/DDBJ databases">
        <title>Sequencing the genomes of 1000 actinobacteria strains.</title>
        <authorList>
            <person name="Klenk H.-P."/>
        </authorList>
    </citation>
    <scope>NUCLEOTIDE SEQUENCE [LARGE SCALE GENOMIC DNA]</scope>
    <source>
        <strain evidence="1 2">DSM 44254</strain>
    </source>
</reference>
<sequence>MGRGRDLWRLIRHLVRLGRDTRLLDEIELILTEIHTEVEEFENRSERDVSTYPNVLADLVADLDEKRALTLNLDGSFEELRDAALLLLAEVRMANGRPAQDVGRKPL</sequence>
<organism evidence="1 2">
    <name type="scientific">Actinocorallia herbida</name>
    <dbReference type="NCBI Taxonomy" id="58109"/>
    <lineage>
        <taxon>Bacteria</taxon>
        <taxon>Bacillati</taxon>
        <taxon>Actinomycetota</taxon>
        <taxon>Actinomycetes</taxon>
        <taxon>Streptosporangiales</taxon>
        <taxon>Thermomonosporaceae</taxon>
        <taxon>Actinocorallia</taxon>
    </lineage>
</organism>
<evidence type="ECO:0000313" key="2">
    <source>
        <dbReference type="Proteomes" id="UP000272400"/>
    </source>
</evidence>
<dbReference type="RefSeq" id="WP_123664422.1">
    <property type="nucleotide sequence ID" value="NZ_RJKE01000001.1"/>
</dbReference>
<keyword evidence="2" id="KW-1185">Reference proteome</keyword>
<gene>
    <name evidence="1" type="ORF">EDD29_2384</name>
</gene>
<evidence type="ECO:0000313" key="1">
    <source>
        <dbReference type="EMBL" id="ROO84855.1"/>
    </source>
</evidence>
<proteinExistence type="predicted"/>
<comment type="caution">
    <text evidence="1">The sequence shown here is derived from an EMBL/GenBank/DDBJ whole genome shotgun (WGS) entry which is preliminary data.</text>
</comment>
<dbReference type="Proteomes" id="UP000272400">
    <property type="component" value="Unassembled WGS sequence"/>
</dbReference>
<dbReference type="AlphaFoldDB" id="A0A3N1CUE9"/>